<dbReference type="Pfam" id="PF19086">
    <property type="entry name" value="Terpene_syn_C_2"/>
    <property type="match status" value="1"/>
</dbReference>
<comment type="caution">
    <text evidence="4">The sequence shown here is derived from an EMBL/GenBank/DDBJ whole genome shotgun (WGS) entry which is preliminary data.</text>
</comment>
<reference evidence="4 5" key="2">
    <citation type="journal article" date="2017" name="Sci. Rep.">
        <title>Ant-infecting Ophiocordyceps genomes reveal a high diversity of potential behavioral manipulation genes and a possible major role for enterotoxins.</title>
        <authorList>
            <person name="de Bekker C."/>
            <person name="Ohm R.A."/>
            <person name="Evans H.C."/>
            <person name="Brachmann A."/>
            <person name="Hughes D.P."/>
        </authorList>
    </citation>
    <scope>NUCLEOTIDE SEQUENCE [LARGE SCALE GENOMIC DNA]</scope>
    <source>
        <strain evidence="4 5">SC16a</strain>
    </source>
</reference>
<keyword evidence="1" id="KW-0808">Transferase</keyword>
<reference evidence="4 5" key="1">
    <citation type="journal article" date="2015" name="BMC Genomics">
        <title>Gene expression during zombie ant biting behavior reflects the complexity underlying fungal parasitic behavioral manipulation.</title>
        <authorList>
            <person name="de Bekker C."/>
            <person name="Ohm R.A."/>
            <person name="Loreto R.G."/>
            <person name="Sebastian A."/>
            <person name="Albert I."/>
            <person name="Merrow M."/>
            <person name="Brachmann A."/>
            <person name="Hughes D.P."/>
        </authorList>
    </citation>
    <scope>NUCLEOTIDE SEQUENCE [LARGE SCALE GENOMIC DNA]</scope>
    <source>
        <strain evidence="4 5">SC16a</strain>
    </source>
</reference>
<dbReference type="InterPro" id="IPR000092">
    <property type="entry name" value="Polyprenyl_synt"/>
</dbReference>
<evidence type="ECO:0000256" key="2">
    <source>
        <dbReference type="ARBA" id="ARBA00022723"/>
    </source>
</evidence>
<evidence type="ECO:0000313" key="4">
    <source>
        <dbReference type="EMBL" id="PFH58372.1"/>
    </source>
</evidence>
<keyword evidence="3" id="KW-0460">Magnesium</keyword>
<evidence type="ECO:0000256" key="3">
    <source>
        <dbReference type="ARBA" id="ARBA00022842"/>
    </source>
</evidence>
<protein>
    <submittedName>
        <fullName evidence="4">Uncharacterized protein</fullName>
    </submittedName>
</protein>
<dbReference type="OrthoDB" id="6921389at2759"/>
<evidence type="ECO:0000313" key="5">
    <source>
        <dbReference type="Proteomes" id="UP000037136"/>
    </source>
</evidence>
<evidence type="ECO:0000256" key="1">
    <source>
        <dbReference type="ARBA" id="ARBA00022679"/>
    </source>
</evidence>
<accession>A0A2A9PBR9</accession>
<dbReference type="STRING" id="268505.A0A2A9PBR9"/>
<dbReference type="PANTHER" id="PTHR12001">
    <property type="entry name" value="GERANYLGERANYL PYROPHOSPHATE SYNTHASE"/>
    <property type="match status" value="1"/>
</dbReference>
<dbReference type="SFLD" id="SFLDS00005">
    <property type="entry name" value="Isoprenoid_Synthase_Type_I"/>
    <property type="match status" value="1"/>
</dbReference>
<dbReference type="GO" id="GO:0008299">
    <property type="term" value="P:isoprenoid biosynthetic process"/>
    <property type="evidence" value="ECO:0007669"/>
    <property type="project" value="InterPro"/>
</dbReference>
<dbReference type="GO" id="GO:0004659">
    <property type="term" value="F:prenyltransferase activity"/>
    <property type="evidence" value="ECO:0007669"/>
    <property type="project" value="InterPro"/>
</dbReference>
<dbReference type="PROSITE" id="PS00723">
    <property type="entry name" value="POLYPRENYL_SYNTHASE_1"/>
    <property type="match status" value="1"/>
</dbReference>
<dbReference type="GO" id="GO:0043386">
    <property type="term" value="P:mycotoxin biosynthetic process"/>
    <property type="evidence" value="ECO:0007669"/>
    <property type="project" value="UniProtKB-ARBA"/>
</dbReference>
<name>A0A2A9PBR9_OPHUN</name>
<organism evidence="4 5">
    <name type="scientific">Ophiocordyceps unilateralis</name>
    <name type="common">Zombie-ant fungus</name>
    <name type="synonym">Torrubia unilateralis</name>
    <dbReference type="NCBI Taxonomy" id="268505"/>
    <lineage>
        <taxon>Eukaryota</taxon>
        <taxon>Fungi</taxon>
        <taxon>Dikarya</taxon>
        <taxon>Ascomycota</taxon>
        <taxon>Pezizomycotina</taxon>
        <taxon>Sordariomycetes</taxon>
        <taxon>Hypocreomycetidae</taxon>
        <taxon>Hypocreales</taxon>
        <taxon>Ophiocordycipitaceae</taxon>
        <taxon>Ophiocordyceps</taxon>
    </lineage>
</organism>
<dbReference type="Proteomes" id="UP000037136">
    <property type="component" value="Unassembled WGS sequence"/>
</dbReference>
<dbReference type="AlphaFoldDB" id="A0A2A9PBR9"/>
<proteinExistence type="predicted"/>
<dbReference type="PANTHER" id="PTHR12001:SF72">
    <property type="entry name" value="THIJ_PFPI FAMILY PROTEIN (AFU_ORTHOLOGUE AFUA_3G01210)-RELATED"/>
    <property type="match status" value="1"/>
</dbReference>
<dbReference type="InterPro" id="IPR008949">
    <property type="entry name" value="Isoprenoid_synthase_dom_sf"/>
</dbReference>
<keyword evidence="5" id="KW-1185">Reference proteome</keyword>
<dbReference type="PROSITE" id="PS00444">
    <property type="entry name" value="POLYPRENYL_SYNTHASE_2"/>
    <property type="match status" value="1"/>
</dbReference>
<keyword evidence="2" id="KW-0479">Metal-binding</keyword>
<dbReference type="Pfam" id="PF00348">
    <property type="entry name" value="polyprenyl_synt"/>
    <property type="match status" value="1"/>
</dbReference>
<dbReference type="InterPro" id="IPR033749">
    <property type="entry name" value="Polyprenyl_synt_CS"/>
</dbReference>
<dbReference type="EMBL" id="LAZP02000298">
    <property type="protein sequence ID" value="PFH58372.1"/>
    <property type="molecule type" value="Genomic_DNA"/>
</dbReference>
<dbReference type="GO" id="GO:0046165">
    <property type="term" value="P:alcohol biosynthetic process"/>
    <property type="evidence" value="ECO:0007669"/>
    <property type="project" value="UniProtKB-ARBA"/>
</dbReference>
<dbReference type="Gene3D" id="1.10.600.10">
    <property type="entry name" value="Farnesyl Diphosphate Synthase"/>
    <property type="match status" value="2"/>
</dbReference>
<gene>
    <name evidence="4" type="ORF">XA68_13757</name>
</gene>
<dbReference type="SUPFAM" id="SSF48576">
    <property type="entry name" value="Terpenoid synthases"/>
    <property type="match status" value="2"/>
</dbReference>
<dbReference type="GO" id="GO:0046872">
    <property type="term" value="F:metal ion binding"/>
    <property type="evidence" value="ECO:0007669"/>
    <property type="project" value="UniProtKB-KW"/>
</dbReference>
<sequence length="692" mass="78812">MDDSPLPFPDQPFARSRLFDPERIGETGAFTRLAARISTSDHLADPGTRRARDDFLAFVGQWQPHDPCASPIGNFNSFMYAECLPDRLEVLSYLNGLAFLHDDYTAQEGEESIASKHKRLEYALSPQETQSPDGSPLSSKMKRLYSEVILECCKLDTQPALDFVRSYSNHWLKVVDKQPMPASSLDDYFQERVGDGGTRTYWWMMAFAHGTRMTEEEFTMIEPLIFAAERVYIATNDFFSWNKERVEPLYRIWNAVLVFMRTQALSEHDAVARLKQFIIDEEQRFLDEQRRFCALHYDIPPHLKRIVNAIAPAIGGFHIWCSVCPRYRKWKETPASPLQLPLSIKEPNGTSTARHPTTTCLFPESVNQGSGPHDQDDLSNDTLVRQASSILHAPALYIRSLTSKNVRSQLIDAFNLWLDQPGEILAAIKKTIDDLHHSSLILDDIQDRSPLRRGKIATHHIFGEAQTINSATYLFVEATKTIHRLKNPTMTSVLLEELENLFLGQALDLNWKVTMQCPSKEEYLAMVDRKTGSMFRLIVRLLTAATDKTRPHMAMFDRLARLLGQWYQVRDDYMNLKGSGYSKEKGFCEDLDEGKFSYPILCCCASDAFARDVILGILRQRASSTAQTAPPESKLQILEVMKQSGAFAETFSLLRMLQMEVEAEIGALEELRHETNPMLRLLVLTLSDIPEP</sequence>